<reference evidence="2 3" key="1">
    <citation type="submission" date="2020-04" db="EMBL/GenBank/DDBJ databases">
        <title>Complete genome of a Psychrophilic, Marine, Gas Vacuolate Bacterium Polaromonas vacuolata KCTC 22033T.</title>
        <authorList>
            <person name="Hwang K."/>
            <person name="Kim K.M."/>
        </authorList>
    </citation>
    <scope>NUCLEOTIDE SEQUENCE [LARGE SCALE GENOMIC DNA]</scope>
    <source>
        <strain evidence="2 3">KCTC 22033</strain>
    </source>
</reference>
<dbReference type="InterPro" id="IPR045584">
    <property type="entry name" value="Pilin-like"/>
</dbReference>
<dbReference type="NCBIfam" id="TIGR02532">
    <property type="entry name" value="IV_pilin_GFxxxE"/>
    <property type="match status" value="1"/>
</dbReference>
<dbReference type="PROSITE" id="PS00409">
    <property type="entry name" value="PROKAR_NTER_METHYL"/>
    <property type="match status" value="1"/>
</dbReference>
<evidence type="ECO:0000256" key="1">
    <source>
        <dbReference type="SAM" id="Phobius"/>
    </source>
</evidence>
<keyword evidence="3" id="KW-1185">Reference proteome</keyword>
<gene>
    <name evidence="2" type="primary">xcpT_3</name>
    <name evidence="2" type="ORF">HC248_02230</name>
</gene>
<evidence type="ECO:0000313" key="2">
    <source>
        <dbReference type="EMBL" id="QJC56919.1"/>
    </source>
</evidence>
<dbReference type="Gene3D" id="3.30.700.10">
    <property type="entry name" value="Glycoprotein, Type 4 Pilin"/>
    <property type="match status" value="1"/>
</dbReference>
<keyword evidence="1" id="KW-0812">Transmembrane</keyword>
<proteinExistence type="predicted"/>
<keyword evidence="1" id="KW-0472">Membrane</keyword>
<dbReference type="EMBL" id="CP051461">
    <property type="protein sequence ID" value="QJC56919.1"/>
    <property type="molecule type" value="Genomic_DNA"/>
</dbReference>
<protein>
    <submittedName>
        <fullName evidence="2">Type II secretion system protein G</fullName>
    </submittedName>
</protein>
<sequence length="159" mass="17957">MSWITRFSKHSTKRCIVPSNRLSGLNNHRLGRPCANTPSKGFTLIELLIVLAIVSVLLTLVSPLYVKKIEASKETVLRENLRLTRDVIDKFYADLGRYPDSLNELIEKNYLRDLPVDPIAESSTAWQIIDVPIGFKGRVYDLKSGAQGADRNGKPYAQW</sequence>
<organism evidence="2 3">
    <name type="scientific">Polaromonas vacuolata</name>
    <dbReference type="NCBI Taxonomy" id="37448"/>
    <lineage>
        <taxon>Bacteria</taxon>
        <taxon>Pseudomonadati</taxon>
        <taxon>Pseudomonadota</taxon>
        <taxon>Betaproteobacteria</taxon>
        <taxon>Burkholderiales</taxon>
        <taxon>Comamonadaceae</taxon>
        <taxon>Polaromonas</taxon>
    </lineage>
</organism>
<dbReference type="Pfam" id="PF07963">
    <property type="entry name" value="N_methyl"/>
    <property type="match status" value="1"/>
</dbReference>
<name>A0A6H2HAM3_9BURK</name>
<dbReference type="AlphaFoldDB" id="A0A6H2HAM3"/>
<accession>A0A6H2HAM3</accession>
<feature type="transmembrane region" description="Helical" evidence="1">
    <location>
        <begin position="47"/>
        <end position="66"/>
    </location>
</feature>
<dbReference type="Proteomes" id="UP000502041">
    <property type="component" value="Chromosome"/>
</dbReference>
<keyword evidence="1" id="KW-1133">Transmembrane helix</keyword>
<dbReference type="InterPro" id="IPR012902">
    <property type="entry name" value="N_methyl_site"/>
</dbReference>
<dbReference type="SUPFAM" id="SSF54523">
    <property type="entry name" value="Pili subunits"/>
    <property type="match status" value="1"/>
</dbReference>
<dbReference type="KEGG" id="pvac:HC248_02230"/>
<evidence type="ECO:0000313" key="3">
    <source>
        <dbReference type="Proteomes" id="UP000502041"/>
    </source>
</evidence>